<evidence type="ECO:0000256" key="2">
    <source>
        <dbReference type="ARBA" id="ARBA00004609"/>
    </source>
</evidence>
<feature type="non-terminal residue" evidence="9">
    <location>
        <position position="1"/>
    </location>
</feature>
<dbReference type="AlphaFoldDB" id="M4SR89"/>
<evidence type="ECO:0000256" key="5">
    <source>
        <dbReference type="ARBA" id="ARBA00023136"/>
    </source>
</evidence>
<dbReference type="GO" id="GO:0098552">
    <property type="term" value="C:side of membrane"/>
    <property type="evidence" value="ECO:0007669"/>
    <property type="project" value="UniProtKB-KW"/>
</dbReference>
<sequence length="294" mass="32038">LTDPNSVHATVLDLTATLGGMNSCTFNNNDGQTIGNLLSSCTKNVAYTLDGTHKKAPAHKYPTTLTNIFTDNNYLWKCDSSVTNPETEKDYAKKLGHSICNALKNAAQPLPSTADLSGATLKGDGMLLNVLRNCLPEYRGIQNSQDTKDNSALAKFTEKEYTDKAATFTTQYLTNLKNNKAQAKDDKETRPVSVTDTADAKKLSEVLSYAEGERNKKELEAEKKDAATSKPAVSKNEEKCKGKPQGECKEEDGCEFKDGECKAKVSTTKGSTGNITERNSVIIKAPIFLPYFLL</sequence>
<proteinExistence type="predicted"/>
<reference evidence="9" key="1">
    <citation type="submission" date="2013-02" db="EMBL/GenBank/DDBJ databases">
        <authorList>
            <person name="Cross G.A.M."/>
            <person name="Kim H.-S."/>
            <person name="Wickstead B."/>
        </authorList>
    </citation>
    <scope>NUCLEOTIDE SEQUENCE</scope>
    <source>
        <strain evidence="9">Lister 427</strain>
    </source>
</reference>
<feature type="region of interest" description="Disordered" evidence="8">
    <location>
        <begin position="217"/>
        <end position="254"/>
    </location>
</feature>
<organism evidence="9">
    <name type="scientific">Trypanosoma brucei</name>
    <dbReference type="NCBI Taxonomy" id="5691"/>
    <lineage>
        <taxon>Eukaryota</taxon>
        <taxon>Discoba</taxon>
        <taxon>Euglenozoa</taxon>
        <taxon>Kinetoplastea</taxon>
        <taxon>Metakinetoplastina</taxon>
        <taxon>Trypanosomatida</taxon>
        <taxon>Trypanosomatidae</taxon>
        <taxon>Trypanosoma</taxon>
    </lineage>
</organism>
<name>M4SR89_9TRYP</name>
<evidence type="ECO:0000256" key="4">
    <source>
        <dbReference type="ARBA" id="ARBA00022622"/>
    </source>
</evidence>
<comment type="subcellular location">
    <subcellularLocation>
        <location evidence="2">Cell membrane</location>
        <topology evidence="2">Lipid-anchor</topology>
        <topology evidence="2">GPI-anchor</topology>
    </subcellularLocation>
</comment>
<keyword evidence="5" id="KW-0472">Membrane</keyword>
<evidence type="ECO:0000313" key="9">
    <source>
        <dbReference type="EMBL" id="AGH58848.1"/>
    </source>
</evidence>
<reference evidence="9" key="2">
    <citation type="journal article" date="2014" name="Mol. Biochem. Parasitol.">
        <title>Capturing the variant surface glycoprotein repertoire (the VSGnome) of Trypanosoma brucei Lister 427.</title>
        <authorList>
            <person name="Cross G.A."/>
            <person name="Kim H.S."/>
            <person name="Wickstead B."/>
        </authorList>
    </citation>
    <scope>NUCLEOTIDE SEQUENCE</scope>
    <source>
        <strain evidence="9">Lister 427</strain>
    </source>
</reference>
<dbReference type="SUPFAM" id="SSF118251">
    <property type="entry name" value="Variant surface glycoprotein MITAT 1.2, VSG 221, C-terminal domain"/>
    <property type="match status" value="1"/>
</dbReference>
<dbReference type="EMBL" id="KC611417">
    <property type="protein sequence ID" value="AGH58848.1"/>
    <property type="molecule type" value="Genomic_DNA"/>
</dbReference>
<keyword evidence="3" id="KW-1003">Cell membrane</keyword>
<evidence type="ECO:0000256" key="6">
    <source>
        <dbReference type="ARBA" id="ARBA00023180"/>
    </source>
</evidence>
<keyword evidence="7" id="KW-0449">Lipoprotein</keyword>
<evidence type="ECO:0000256" key="8">
    <source>
        <dbReference type="SAM" id="MobiDB-lite"/>
    </source>
</evidence>
<dbReference type="GO" id="GO:0005886">
    <property type="term" value="C:plasma membrane"/>
    <property type="evidence" value="ECO:0007669"/>
    <property type="project" value="UniProtKB-SubCell"/>
</dbReference>
<keyword evidence="4" id="KW-0336">GPI-anchor</keyword>
<feature type="compositionally biased region" description="Basic and acidic residues" evidence="8">
    <location>
        <begin position="217"/>
        <end position="227"/>
    </location>
</feature>
<evidence type="ECO:0000256" key="1">
    <source>
        <dbReference type="ARBA" id="ARBA00002523"/>
    </source>
</evidence>
<feature type="compositionally biased region" description="Basic and acidic residues" evidence="8">
    <location>
        <begin position="235"/>
        <end position="248"/>
    </location>
</feature>
<keyword evidence="6" id="KW-0325">Glycoprotein</keyword>
<protein>
    <submittedName>
        <fullName evidence="9">Variant surface glycoprotein 2112</fullName>
    </submittedName>
</protein>
<evidence type="ECO:0000256" key="7">
    <source>
        <dbReference type="ARBA" id="ARBA00023288"/>
    </source>
</evidence>
<dbReference type="InterPro" id="IPR027446">
    <property type="entry name" value="VSG_C_dom_sf"/>
</dbReference>
<accession>M4SR89</accession>
<comment type="function">
    <text evidence="1">VSG forms a coat on the surface of the parasite. The trypanosome evades the immune response of the host by expressing a series of antigenically distinct VSGs from an estimated 1000 VSG genes.</text>
</comment>
<evidence type="ECO:0000256" key="3">
    <source>
        <dbReference type="ARBA" id="ARBA00022475"/>
    </source>
</evidence>